<comment type="caution">
    <text evidence="1">The sequence shown here is derived from an EMBL/GenBank/DDBJ whole genome shotgun (WGS) entry which is preliminary data.</text>
</comment>
<organism evidence="1 2">
    <name type="scientific">Pedobacter africanus</name>
    <dbReference type="NCBI Taxonomy" id="151894"/>
    <lineage>
        <taxon>Bacteria</taxon>
        <taxon>Pseudomonadati</taxon>
        <taxon>Bacteroidota</taxon>
        <taxon>Sphingobacteriia</taxon>
        <taxon>Sphingobacteriales</taxon>
        <taxon>Sphingobacteriaceae</taxon>
        <taxon>Pedobacter</taxon>
    </lineage>
</organism>
<proteinExistence type="predicted"/>
<evidence type="ECO:0000313" key="2">
    <source>
        <dbReference type="Proteomes" id="UP001246858"/>
    </source>
</evidence>
<reference evidence="1" key="1">
    <citation type="submission" date="2023-07" db="EMBL/GenBank/DDBJ databases">
        <title>Sorghum-associated microbial communities from plants grown in Nebraska, USA.</title>
        <authorList>
            <person name="Schachtman D."/>
        </authorList>
    </citation>
    <scope>NUCLEOTIDE SEQUENCE</scope>
    <source>
        <strain evidence="1">2697</strain>
    </source>
</reference>
<dbReference type="Proteomes" id="UP001246858">
    <property type="component" value="Unassembled WGS sequence"/>
</dbReference>
<sequence>MKRVFSLILTGLFIALSACKTVPITGRKQMNLVPDAMLNTLAFTTYDAIVKNSPTLSNTDARAQEVTRVGVKIQQAVETYLQQNNLSKDLKNFKWAYHTVDNQTVNAWCMPGGKVMVYTGLFPYTQNENALAVVMGHEIAHAIARHGNERMSQSLLINLGGLVLQEALKEKKAETQALFVGLYMVGSNLALSLPNSRMHESEADRLGLIFAAMAGYNIDEAIPFWQRMNAGNKNKMPEFLSTHPSDETRIKKLTALIPEIKNKYMVNLKTQ</sequence>
<accession>A0ACC6L0B1</accession>
<keyword evidence="1" id="KW-0645">Protease</keyword>
<gene>
    <name evidence="1" type="ORF">J2X78_003521</name>
</gene>
<name>A0ACC6L0B1_9SPHI</name>
<protein>
    <submittedName>
        <fullName evidence="1">Zn-dependent protease</fullName>
    </submittedName>
</protein>
<keyword evidence="2" id="KW-1185">Reference proteome</keyword>
<keyword evidence="1" id="KW-0378">Hydrolase</keyword>
<dbReference type="EMBL" id="JAVDTF010000003">
    <property type="protein sequence ID" value="MDR6784947.1"/>
    <property type="molecule type" value="Genomic_DNA"/>
</dbReference>
<evidence type="ECO:0000313" key="1">
    <source>
        <dbReference type="EMBL" id="MDR6784947.1"/>
    </source>
</evidence>